<evidence type="ECO:0000313" key="2">
    <source>
        <dbReference type="Proteomes" id="UP000002671"/>
    </source>
</evidence>
<dbReference type="EMBL" id="AE016828">
    <property type="protein sequence ID" value="ACI15279.1"/>
    <property type="molecule type" value="Genomic_DNA"/>
</dbReference>
<dbReference type="RefSeq" id="YP_002332988.1">
    <property type="nucleotide sequence ID" value="NC_002971.4"/>
</dbReference>
<evidence type="ECO:0000313" key="1">
    <source>
        <dbReference type="EMBL" id="ACI15279.1"/>
    </source>
</evidence>
<dbReference type="GeneID" id="7065972"/>
<dbReference type="Proteomes" id="UP000002671">
    <property type="component" value="Chromosome"/>
</dbReference>
<dbReference type="HOGENOM" id="CLU_216771_0_0_6"/>
<gene>
    <name evidence="1" type="ORF">CBU_1186b</name>
</gene>
<accession>B5QSB5</accession>
<dbReference type="AlphaFoldDB" id="B5QSB5"/>
<dbReference type="KEGG" id="cbu:CBU_1186b"/>
<reference evidence="1 2" key="2">
    <citation type="journal article" date="2009" name="Infect. Immun.">
        <title>Comparative genomics reveal extensive transposon-mediated genomic plasticity and diversity among potential effector proteins within the genus Coxiella.</title>
        <authorList>
            <person name="Beare P.A."/>
            <person name="Unsworth N."/>
            <person name="Andoh M."/>
            <person name="Voth D.E."/>
            <person name="Omsland A."/>
            <person name="Gilk S.D."/>
            <person name="Williams K.P."/>
            <person name="Sobral B.W."/>
            <person name="Kupko J.J.III."/>
            <person name="Porcella S.F."/>
            <person name="Samuel J.E."/>
            <person name="Heinzen R.A."/>
        </authorList>
    </citation>
    <scope>NUCLEOTIDE SEQUENCE [LARGE SCALE GENOMIC DNA]</scope>
    <source>
        <strain evidence="2">RSA 493 / Nine Mile phase I</strain>
    </source>
</reference>
<dbReference type="EnsemblBacteria" id="ACI15279">
    <property type="protein sequence ID" value="ACI15279"/>
    <property type="gene ID" value="CBU_1186b"/>
</dbReference>
<dbReference type="STRING" id="227377.CBU_1186b"/>
<reference evidence="1 2" key="1">
    <citation type="journal article" date="2003" name="Proc. Natl. Acad. Sci. U.S.A.">
        <title>Complete genome sequence of the Q-fever pathogen, Coxiella burnetii.</title>
        <authorList>
            <person name="Seshadri R."/>
            <person name="Paulsen I.T."/>
            <person name="Eisen J.A."/>
            <person name="Read T.D."/>
            <person name="Nelson K.E."/>
            <person name="Nelson W.C."/>
            <person name="Ward N.L."/>
            <person name="Tettelin H."/>
            <person name="Davidsen T.M."/>
            <person name="Beanan M.J."/>
            <person name="Deboy R.T."/>
            <person name="Daugherty S.C."/>
            <person name="Brinkac L.M."/>
            <person name="Madupu R."/>
            <person name="Dodson R.J."/>
            <person name="Khouri H.M."/>
            <person name="Lee K.H."/>
            <person name="Carty H.A."/>
            <person name="Scanlan D."/>
            <person name="Heinzen R.A."/>
            <person name="Thompson H.A."/>
            <person name="Samuel J.E."/>
            <person name="Fraser C.M."/>
            <person name="Heidelberg J.F."/>
        </authorList>
    </citation>
    <scope>NUCLEOTIDE SEQUENCE [LARGE SCALE GENOMIC DNA]</scope>
    <source>
        <strain evidence="2">RSA 493 / Nine Mile phase I</strain>
    </source>
</reference>
<name>B5QSB5_COXBU</name>
<keyword evidence="2" id="KW-1185">Reference proteome</keyword>
<sequence>MSPYFASLHTGYLLKTTFNRTRAFTAEIMGISAKRLRKAPSVFFLTP</sequence>
<proteinExistence type="predicted"/>
<protein>
    <submittedName>
        <fullName evidence="1">Uncharacterized protein</fullName>
    </submittedName>
</protein>
<dbReference type="RefSeq" id="WP_010958059.1">
    <property type="nucleotide sequence ID" value="NC_002971.4"/>
</dbReference>
<organism evidence="1 2">
    <name type="scientific">Coxiella burnetii (strain RSA 493 / Nine Mile phase I)</name>
    <dbReference type="NCBI Taxonomy" id="227377"/>
    <lineage>
        <taxon>Bacteria</taxon>
        <taxon>Pseudomonadati</taxon>
        <taxon>Pseudomonadota</taxon>
        <taxon>Gammaproteobacteria</taxon>
        <taxon>Legionellales</taxon>
        <taxon>Coxiellaceae</taxon>
        <taxon>Coxiella</taxon>
    </lineage>
</organism>